<dbReference type="PANTHER" id="PTHR42833">
    <property type="entry name" value="URIDYLATE KINASE"/>
    <property type="match status" value="1"/>
</dbReference>
<dbReference type="Proteomes" id="UP000015267">
    <property type="component" value="Unassembled WGS sequence"/>
</dbReference>
<dbReference type="GeneID" id="66886368"/>
<feature type="binding site" evidence="12">
    <location>
        <position position="168"/>
    </location>
    <ligand>
        <name>ATP</name>
        <dbReference type="ChEBI" id="CHEBI:30616"/>
    </ligand>
</feature>
<evidence type="ECO:0000256" key="8">
    <source>
        <dbReference type="ARBA" id="ARBA00022777"/>
    </source>
</evidence>
<dbReference type="Pfam" id="PF00696">
    <property type="entry name" value="AA_kinase"/>
    <property type="match status" value="1"/>
</dbReference>
<proteinExistence type="inferred from homology"/>
<dbReference type="GO" id="GO:0006225">
    <property type="term" value="P:UDP biosynthetic process"/>
    <property type="evidence" value="ECO:0007669"/>
    <property type="project" value="TreeGrafter"/>
</dbReference>
<dbReference type="EMBL" id="ANDB01000004">
    <property type="protein sequence ID" value="EPW18378.1"/>
    <property type="molecule type" value="Genomic_DNA"/>
</dbReference>
<dbReference type="GO" id="GO:0044210">
    <property type="term" value="P:'de novo' CTP biosynthetic process"/>
    <property type="evidence" value="ECO:0007669"/>
    <property type="project" value="UniProtKB-UniRule"/>
</dbReference>
<feature type="binding site" evidence="12">
    <location>
        <position position="53"/>
    </location>
    <ligand>
        <name>UMP</name>
        <dbReference type="ChEBI" id="CHEBI:57865"/>
    </ligand>
</feature>
<dbReference type="InterPro" id="IPR001048">
    <property type="entry name" value="Asp/Glu/Uridylate_kinase"/>
</dbReference>
<dbReference type="PANTHER" id="PTHR42833:SF4">
    <property type="entry name" value="URIDYLATE KINASE PUMPKIN, CHLOROPLASTIC"/>
    <property type="match status" value="1"/>
</dbReference>
<organism evidence="14 15">
    <name type="scientific">Streptococcus agalactiae CCUG 29376</name>
    <dbReference type="NCBI Taxonomy" id="1105255"/>
    <lineage>
        <taxon>Bacteria</taxon>
        <taxon>Bacillati</taxon>
        <taxon>Bacillota</taxon>
        <taxon>Bacilli</taxon>
        <taxon>Lactobacillales</taxon>
        <taxon>Streptococcaceae</taxon>
        <taxon>Streptococcus</taxon>
    </lineage>
</organism>
<comment type="similarity">
    <text evidence="3 12">Belongs to the UMP kinase family.</text>
</comment>
<comment type="activity regulation">
    <text evidence="12">Allosterically activated by GTP. Inhibited by UTP.</text>
</comment>
<feature type="domain" description="Aspartate/glutamate/uridylate kinase" evidence="13">
    <location>
        <begin position="7"/>
        <end position="216"/>
    </location>
</feature>
<dbReference type="InterPro" id="IPR036393">
    <property type="entry name" value="AceGlu_kinase-like_sf"/>
</dbReference>
<name>A0AAV3JPK4_STRAG</name>
<feature type="binding site" evidence="12">
    <location>
        <position position="54"/>
    </location>
    <ligand>
        <name>ATP</name>
        <dbReference type="ChEBI" id="CHEBI:30616"/>
    </ligand>
</feature>
<evidence type="ECO:0000256" key="5">
    <source>
        <dbReference type="ARBA" id="ARBA00022533"/>
    </source>
</evidence>
<keyword evidence="5 12" id="KW-0021">Allosteric enzyme</keyword>
<sequence>MEPKYQRILIKLSGEALAGDKGVGIDIPTVQSIAKEIAEVHNSGVQIALVIGGGNLWRGEPAAEAGMDRVQADYTGMLGTVMNALVMADSLQQYGVDTRVQTAIPMQTVAEPYVRGRALRHLEKNRIVVFGAGIGSPYFSTDTTAALRAAEIEAEAILMAKNGVDGVYNADPKKDANAVKFDELTHVEVIKRGLKIMDATASTISMDNDIDLVVFNMNETGNIKRVVLGEQIGTTVSNKASE</sequence>
<dbReference type="NCBIfam" id="TIGR02075">
    <property type="entry name" value="pyrH_bact"/>
    <property type="match status" value="1"/>
</dbReference>
<comment type="pathway">
    <text evidence="2 12">Pyrimidine metabolism; CTP biosynthesis via de novo pathway; UDP from UMP (UMPK route): step 1/1.</text>
</comment>
<dbReference type="PIRSF" id="PIRSF005650">
    <property type="entry name" value="Uridylate_kin"/>
    <property type="match status" value="1"/>
</dbReference>
<evidence type="ECO:0000256" key="11">
    <source>
        <dbReference type="ARBA" id="ARBA00047767"/>
    </source>
</evidence>
<dbReference type="InterPro" id="IPR015963">
    <property type="entry name" value="Uridylate_kinase_bac"/>
</dbReference>
<feature type="binding site" evidence="12">
    <location>
        <position position="73"/>
    </location>
    <ligand>
        <name>UMP</name>
        <dbReference type="ChEBI" id="CHEBI:57865"/>
    </ligand>
</feature>
<comment type="subcellular location">
    <subcellularLocation>
        <location evidence="1 12">Cytoplasm</location>
    </subcellularLocation>
</comment>
<keyword evidence="6 12" id="KW-0808">Transferase</keyword>
<comment type="function">
    <text evidence="12">Catalyzes the reversible phosphorylation of UMP to UDP.</text>
</comment>
<feature type="binding site" evidence="12">
    <location>
        <position position="171"/>
    </location>
    <ligand>
        <name>ATP</name>
        <dbReference type="ChEBI" id="CHEBI:30616"/>
    </ligand>
</feature>
<comment type="subunit">
    <text evidence="12">Homohexamer.</text>
</comment>
<keyword evidence="4 12" id="KW-0963">Cytoplasm</keyword>
<dbReference type="SMR" id="A0AAV3JPK4"/>
<comment type="caution">
    <text evidence="12">Lacks conserved residue(s) required for the propagation of feature annotation.</text>
</comment>
<gene>
    <name evidence="12 14" type="primary">pyrH</name>
    <name evidence="14" type="ORF">SAG0055_10570</name>
</gene>
<dbReference type="InterPro" id="IPR011817">
    <property type="entry name" value="Uridylate_kinase"/>
</dbReference>
<dbReference type="RefSeq" id="WP_000433491.1">
    <property type="nucleotide sequence ID" value="NZ_ANDB01000004.1"/>
</dbReference>
<feature type="binding site" evidence="12">
    <location>
        <position position="162"/>
    </location>
    <ligand>
        <name>ATP</name>
        <dbReference type="ChEBI" id="CHEBI:30616"/>
    </ligand>
</feature>
<dbReference type="Gene3D" id="3.40.1160.10">
    <property type="entry name" value="Acetylglutamate kinase-like"/>
    <property type="match status" value="1"/>
</dbReference>
<keyword evidence="10 12" id="KW-0665">Pyrimidine biosynthesis</keyword>
<evidence type="ECO:0000256" key="2">
    <source>
        <dbReference type="ARBA" id="ARBA00004791"/>
    </source>
</evidence>
<evidence type="ECO:0000256" key="10">
    <source>
        <dbReference type="ARBA" id="ARBA00022975"/>
    </source>
</evidence>
<feature type="binding site" evidence="12">
    <location>
        <begin position="134"/>
        <end position="141"/>
    </location>
    <ligand>
        <name>UMP</name>
        <dbReference type="ChEBI" id="CHEBI:57865"/>
    </ligand>
</feature>
<feature type="binding site" evidence="12">
    <location>
        <position position="58"/>
    </location>
    <ligand>
        <name>ATP</name>
        <dbReference type="ChEBI" id="CHEBI:30616"/>
    </ligand>
</feature>
<dbReference type="GO" id="GO:0005524">
    <property type="term" value="F:ATP binding"/>
    <property type="evidence" value="ECO:0007669"/>
    <property type="project" value="UniProtKB-KW"/>
</dbReference>
<keyword evidence="8 12" id="KW-0418">Kinase</keyword>
<evidence type="ECO:0000256" key="7">
    <source>
        <dbReference type="ARBA" id="ARBA00022741"/>
    </source>
</evidence>
<evidence type="ECO:0000256" key="12">
    <source>
        <dbReference type="HAMAP-Rule" id="MF_01220"/>
    </source>
</evidence>
<evidence type="ECO:0000313" key="14">
    <source>
        <dbReference type="EMBL" id="EPW18378.1"/>
    </source>
</evidence>
<comment type="catalytic activity">
    <reaction evidence="11 12">
        <text>UMP + ATP = UDP + ADP</text>
        <dbReference type="Rhea" id="RHEA:24400"/>
        <dbReference type="ChEBI" id="CHEBI:30616"/>
        <dbReference type="ChEBI" id="CHEBI:57865"/>
        <dbReference type="ChEBI" id="CHEBI:58223"/>
        <dbReference type="ChEBI" id="CHEBI:456216"/>
        <dbReference type="EC" id="2.7.4.22"/>
    </reaction>
</comment>
<dbReference type="CDD" id="cd04254">
    <property type="entry name" value="AAK_UMPK-PyrH-Ec"/>
    <property type="match status" value="1"/>
</dbReference>
<protein>
    <recommendedName>
        <fullName evidence="12">Uridylate kinase</fullName>
        <shortName evidence="12">UK</shortName>
        <ecNumber evidence="12">2.7.4.22</ecNumber>
    </recommendedName>
    <alternativeName>
        <fullName evidence="12">Uridine monophosphate kinase</fullName>
        <shortName evidence="12">UMP kinase</shortName>
        <shortName evidence="12">UMPK</shortName>
    </alternativeName>
</protein>
<dbReference type="GO" id="GO:0033862">
    <property type="term" value="F:UMP kinase activity"/>
    <property type="evidence" value="ECO:0007669"/>
    <property type="project" value="UniProtKB-EC"/>
</dbReference>
<evidence type="ECO:0000256" key="6">
    <source>
        <dbReference type="ARBA" id="ARBA00022679"/>
    </source>
</evidence>
<evidence type="ECO:0000256" key="3">
    <source>
        <dbReference type="ARBA" id="ARBA00007614"/>
    </source>
</evidence>
<keyword evidence="7 12" id="KW-0547">Nucleotide-binding</keyword>
<dbReference type="EC" id="2.7.4.22" evidence="12"/>
<evidence type="ECO:0000313" key="15">
    <source>
        <dbReference type="Proteomes" id="UP000015267"/>
    </source>
</evidence>
<evidence type="ECO:0000256" key="9">
    <source>
        <dbReference type="ARBA" id="ARBA00022840"/>
    </source>
</evidence>
<dbReference type="SUPFAM" id="SSF53633">
    <property type="entry name" value="Carbamate kinase-like"/>
    <property type="match status" value="1"/>
</dbReference>
<evidence type="ECO:0000256" key="4">
    <source>
        <dbReference type="ARBA" id="ARBA00022490"/>
    </source>
</evidence>
<evidence type="ECO:0000259" key="13">
    <source>
        <dbReference type="Pfam" id="PF00696"/>
    </source>
</evidence>
<feature type="binding site" evidence="12">
    <location>
        <begin position="11"/>
        <end position="14"/>
    </location>
    <ligand>
        <name>ATP</name>
        <dbReference type="ChEBI" id="CHEBI:30616"/>
    </ligand>
</feature>
<dbReference type="FunFam" id="3.40.1160.10:FF:000019">
    <property type="entry name" value="Uridylate kinase"/>
    <property type="match status" value="1"/>
</dbReference>
<keyword evidence="9 12" id="KW-0067">ATP-binding</keyword>
<comment type="caution">
    <text evidence="14">The sequence shown here is derived from an EMBL/GenBank/DDBJ whole genome shotgun (WGS) entry which is preliminary data.</text>
</comment>
<dbReference type="HAMAP" id="MF_01220_B">
    <property type="entry name" value="PyrH_B"/>
    <property type="match status" value="1"/>
</dbReference>
<accession>A0AAV3JPK4</accession>
<feature type="region of interest" description="Involved in allosteric activation by GTP" evidence="12">
    <location>
        <begin position="19"/>
        <end position="24"/>
    </location>
</feature>
<dbReference type="AlphaFoldDB" id="A0AAV3JPK4"/>
<evidence type="ECO:0000256" key="1">
    <source>
        <dbReference type="ARBA" id="ARBA00004496"/>
    </source>
</evidence>
<reference evidence="14 15" key="1">
    <citation type="submission" date="2012-10" db="EMBL/GenBank/DDBJ databases">
        <authorList>
            <person name="Zadoks R.N."/>
            <person name="Moroni P."/>
            <person name="Richards V.P."/>
            <person name="Durkin S.A.S."/>
            <person name="Kim M."/>
            <person name="Pavinski Bitar P.D."/>
            <person name="Stanhope M.J."/>
            <person name="Town C.D."/>
            <person name="Venter J.C."/>
        </authorList>
    </citation>
    <scope>NUCLEOTIDE SEQUENCE [LARGE SCALE GENOMIC DNA]</scope>
    <source>
        <strain evidence="14 15">CCUG 29376</strain>
    </source>
</reference>
<dbReference type="GO" id="GO:0005737">
    <property type="term" value="C:cytoplasm"/>
    <property type="evidence" value="ECO:0007669"/>
    <property type="project" value="UniProtKB-SubCell"/>
</dbReference>